<dbReference type="EMBL" id="VUOB01000026">
    <property type="protein sequence ID" value="KAA2261697.1"/>
    <property type="molecule type" value="Genomic_DNA"/>
</dbReference>
<gene>
    <name evidence="1" type="ORF">F0L68_15725</name>
</gene>
<comment type="caution">
    <text evidence="1">The sequence shown here is derived from an EMBL/GenBank/DDBJ whole genome shotgun (WGS) entry which is preliminary data.</text>
</comment>
<dbReference type="Pfam" id="PF04672">
    <property type="entry name" value="Methyltransf_19"/>
    <property type="match status" value="1"/>
</dbReference>
<name>A0A5B2XDF0_9PSEU</name>
<dbReference type="InterPro" id="IPR029063">
    <property type="entry name" value="SAM-dependent_MTases_sf"/>
</dbReference>
<protein>
    <recommendedName>
        <fullName evidence="3">S-adenosyl methyltransferase</fullName>
    </recommendedName>
</protein>
<dbReference type="RefSeq" id="WP_149850318.1">
    <property type="nucleotide sequence ID" value="NZ_VUOB01000026.1"/>
</dbReference>
<proteinExistence type="predicted"/>
<dbReference type="PIRSF" id="PIRSF017393">
    <property type="entry name" value="MTase_SAV2177"/>
    <property type="match status" value="1"/>
</dbReference>
<evidence type="ECO:0000313" key="1">
    <source>
        <dbReference type="EMBL" id="KAA2261697.1"/>
    </source>
</evidence>
<dbReference type="Proteomes" id="UP000323454">
    <property type="component" value="Unassembled WGS sequence"/>
</dbReference>
<dbReference type="Gene3D" id="3.40.50.150">
    <property type="entry name" value="Vaccinia Virus protein VP39"/>
    <property type="match status" value="1"/>
</dbReference>
<dbReference type="OrthoDB" id="3516042at2"/>
<reference evidence="1 2" key="1">
    <citation type="submission" date="2019-09" db="EMBL/GenBank/DDBJ databases">
        <title>Goodfellowia gen. nov., a new genus of the Pseudonocardineae related to Actinoalloteichus, containing Goodfellowia coeruleoviolacea gen. nov., comb. nov. gen. nov., comb. nov.</title>
        <authorList>
            <person name="Labeda D."/>
        </authorList>
    </citation>
    <scope>NUCLEOTIDE SEQUENCE [LARGE SCALE GENOMIC DNA]</scope>
    <source>
        <strain evidence="1 2">AN110305</strain>
    </source>
</reference>
<accession>A0A5B2XDF0</accession>
<keyword evidence="2" id="KW-1185">Reference proteome</keyword>
<organism evidence="1 2">
    <name type="scientific">Solihabitans fulvus</name>
    <dbReference type="NCBI Taxonomy" id="1892852"/>
    <lineage>
        <taxon>Bacteria</taxon>
        <taxon>Bacillati</taxon>
        <taxon>Actinomycetota</taxon>
        <taxon>Actinomycetes</taxon>
        <taxon>Pseudonocardiales</taxon>
        <taxon>Pseudonocardiaceae</taxon>
        <taxon>Solihabitans</taxon>
    </lineage>
</organism>
<sequence length="268" mass="29922">MVERVSWVPDGVNVELPVSARIYDYLLGGAHNFQVDRDTAEQLIQVLPVRDMARLNRSYLRRVVLHMVESGIRQFLDLGSGIPTVGNVHEVAQEADPSCRVVYVDFEPVAVTHAQMMLQDNENAIAIQADLRNPEAILRAAETRRLLDFSKPVGLLIVGVLQFIPDEDKPWDIVARYREELAPGSYLALSHFTADSMPKAMAEGAEIFKNTAEPITPRTREQVLAMAEGLELVEPGLVFTPEWRPEEGEILGDDPTRANLYAIVGRKP</sequence>
<evidence type="ECO:0000313" key="2">
    <source>
        <dbReference type="Proteomes" id="UP000323454"/>
    </source>
</evidence>
<reference evidence="1 2" key="2">
    <citation type="submission" date="2019-09" db="EMBL/GenBank/DDBJ databases">
        <authorList>
            <person name="Jin C."/>
        </authorList>
    </citation>
    <scope>NUCLEOTIDE SEQUENCE [LARGE SCALE GENOMIC DNA]</scope>
    <source>
        <strain evidence="1 2">AN110305</strain>
    </source>
</reference>
<dbReference type="AlphaFoldDB" id="A0A5B2XDF0"/>
<evidence type="ECO:0008006" key="3">
    <source>
        <dbReference type="Google" id="ProtNLM"/>
    </source>
</evidence>
<dbReference type="SUPFAM" id="SSF53335">
    <property type="entry name" value="S-adenosyl-L-methionine-dependent methyltransferases"/>
    <property type="match status" value="1"/>
</dbReference>
<dbReference type="InterPro" id="IPR006764">
    <property type="entry name" value="SAM_dep_MeTrfase_SAV2177_type"/>
</dbReference>